<dbReference type="InterPro" id="IPR007421">
    <property type="entry name" value="Schlafen_AlbA_2_dom"/>
</dbReference>
<dbReference type="EMBL" id="AP024563">
    <property type="protein sequence ID" value="BCU08075.1"/>
    <property type="molecule type" value="Genomic_DNA"/>
</dbReference>
<evidence type="ECO:0000313" key="2">
    <source>
        <dbReference type="EMBL" id="BCU08075.1"/>
    </source>
</evidence>
<organism evidence="2 3">
    <name type="scientific">Allochromatium tepidum</name>
    <dbReference type="NCBI Taxonomy" id="553982"/>
    <lineage>
        <taxon>Bacteria</taxon>
        <taxon>Pseudomonadati</taxon>
        <taxon>Pseudomonadota</taxon>
        <taxon>Gammaproteobacteria</taxon>
        <taxon>Chromatiales</taxon>
        <taxon>Chromatiaceae</taxon>
        <taxon>Allochromatium</taxon>
    </lineage>
</organism>
<dbReference type="Gene3D" id="3.30.565.60">
    <property type="match status" value="1"/>
</dbReference>
<dbReference type="InterPro" id="IPR038461">
    <property type="entry name" value="Schlafen_AlbA_2_dom_sf"/>
</dbReference>
<protein>
    <submittedName>
        <fullName evidence="2">ATPase AAA</fullName>
    </submittedName>
</protein>
<dbReference type="Pfam" id="PF13749">
    <property type="entry name" value="HATPase_c_4"/>
    <property type="match status" value="1"/>
</dbReference>
<dbReference type="InterPro" id="IPR038475">
    <property type="entry name" value="RecG_C_sf"/>
</dbReference>
<accession>A0ABN6GI55</accession>
<evidence type="ECO:0000259" key="1">
    <source>
        <dbReference type="Pfam" id="PF04326"/>
    </source>
</evidence>
<dbReference type="Proteomes" id="UP000680679">
    <property type="component" value="Chromosome"/>
</dbReference>
<sequence>MNSEHLLQRIRLGEDSTLELKRLVVKDGGKVFEPHPDGLSDELAAMANASGGLLVLGVDDRTREIIGLPLEHLDRAETWLTAICTDRIQPPLDIVTRHLTLPDATGTPVPVIAVDVPRSLWVHKSANGYFRRVGHARRELTPDALARLFQQRSQARLIRFEEQTVPGCTLDDVDALLVRRFLHPDEGETPEQLERLHLLARHDEQWVPTVAGVLLCTLDPTRWLRNAEILAVAHHGVRNDPNEQIDALEIRGPLDRQIFDALHFVRRNMMTAARKRLGRIDYPQYALDAVFEAIVNAVAHRDYSLHGRRIRLFMFSDRLEIRSPGALPNTLSLESMTRLSVPRNEILASLFARYCPVDDPTLGRRLLMDRRGFGVEMILRESERLSGRRPLYEAIGDLELCLTIYAQALPDESR</sequence>
<dbReference type="Pfam" id="PF04326">
    <property type="entry name" value="SLFN_AlbA_2"/>
    <property type="match status" value="1"/>
</dbReference>
<keyword evidence="3" id="KW-1185">Reference proteome</keyword>
<reference evidence="2 3" key="1">
    <citation type="submission" date="2021-04" db="EMBL/GenBank/DDBJ databases">
        <title>Complete genome sequencing of Allochromatium tepidum strain NZ.</title>
        <authorList>
            <person name="Tsukatani Y."/>
            <person name="Mori H."/>
        </authorList>
    </citation>
    <scope>NUCLEOTIDE SEQUENCE [LARGE SCALE GENOMIC DNA]</scope>
    <source>
        <strain evidence="2 3">NZ</strain>
    </source>
</reference>
<feature type="domain" description="Schlafen AlbA-2" evidence="1">
    <location>
        <begin position="14"/>
        <end position="139"/>
    </location>
</feature>
<dbReference type="PANTHER" id="PTHR30595:SF6">
    <property type="entry name" value="SCHLAFEN ALBA-2 DOMAIN-CONTAINING PROTEIN"/>
    <property type="match status" value="1"/>
</dbReference>
<dbReference type="PANTHER" id="PTHR30595">
    <property type="entry name" value="GLPR-RELATED TRANSCRIPTIONAL REPRESSOR"/>
    <property type="match status" value="1"/>
</dbReference>
<name>A0ABN6GI55_9GAMM</name>
<proteinExistence type="predicted"/>
<dbReference type="Gene3D" id="3.30.950.30">
    <property type="entry name" value="Schlafen, AAA domain"/>
    <property type="match status" value="1"/>
</dbReference>
<dbReference type="RefSeq" id="WP_213379104.1">
    <property type="nucleotide sequence ID" value="NZ_AP024563.1"/>
</dbReference>
<evidence type="ECO:0000313" key="3">
    <source>
        <dbReference type="Proteomes" id="UP000680679"/>
    </source>
</evidence>
<gene>
    <name evidence="2" type="ORF">Atep_27520</name>
</gene>